<dbReference type="Proteomes" id="UP000036106">
    <property type="component" value="Chromosome"/>
</dbReference>
<feature type="region of interest" description="Disordered" evidence="1">
    <location>
        <begin position="1"/>
        <end position="20"/>
    </location>
</feature>
<evidence type="ECO:0000256" key="1">
    <source>
        <dbReference type="SAM" id="MobiDB-lite"/>
    </source>
</evidence>
<dbReference type="PANTHER" id="PTHR40027">
    <property type="entry name" value="CELL DIVISION PROTEIN DIVIC"/>
    <property type="match status" value="1"/>
</dbReference>
<organism evidence="3 4">
    <name type="scientific">Companilactobacillus ginsenosidimutans</name>
    <dbReference type="NCBI Taxonomy" id="1007676"/>
    <lineage>
        <taxon>Bacteria</taxon>
        <taxon>Bacillati</taxon>
        <taxon>Bacillota</taxon>
        <taxon>Bacilli</taxon>
        <taxon>Lactobacillales</taxon>
        <taxon>Lactobacillaceae</taxon>
        <taxon>Companilactobacillus</taxon>
    </lineage>
</organism>
<dbReference type="GO" id="GO:0051301">
    <property type="term" value="P:cell division"/>
    <property type="evidence" value="ECO:0007669"/>
    <property type="project" value="InterPro"/>
</dbReference>
<keyword evidence="2" id="KW-1133">Transmembrane helix</keyword>
<dbReference type="STRING" id="1007676.ABM34_05575"/>
<feature type="transmembrane region" description="Helical" evidence="2">
    <location>
        <begin position="28"/>
        <end position="48"/>
    </location>
</feature>
<dbReference type="InterPro" id="IPR007060">
    <property type="entry name" value="FtsL/DivIC"/>
</dbReference>
<dbReference type="PATRIC" id="fig|1007676.4.peg.1105"/>
<name>A0A0H4QKH3_9LACO</name>
<dbReference type="PANTHER" id="PTHR40027:SF1">
    <property type="entry name" value="CELL DIVISION PROTEIN DIVIC"/>
    <property type="match status" value="1"/>
</dbReference>
<keyword evidence="2" id="KW-0472">Membrane</keyword>
<keyword evidence="2" id="KW-0812">Transmembrane</keyword>
<keyword evidence="4" id="KW-1185">Reference proteome</keyword>
<reference evidence="4" key="1">
    <citation type="submission" date="2015-07" db="EMBL/GenBank/DDBJ databases">
        <title>Lactobacillus ginsenosidimutans/EMML 3141/ whole genome sequencing.</title>
        <authorList>
            <person name="Kim M.K."/>
            <person name="Im W.-T."/>
            <person name="Srinivasan S."/>
            <person name="Lee J.-J."/>
        </authorList>
    </citation>
    <scope>NUCLEOTIDE SEQUENCE [LARGE SCALE GENOMIC DNA]</scope>
    <source>
        <strain evidence="4">EMML 3041</strain>
    </source>
</reference>
<evidence type="ECO:0000313" key="4">
    <source>
        <dbReference type="Proteomes" id="UP000036106"/>
    </source>
</evidence>
<sequence length="119" mass="13849">MLRPKRDSVSEANEKQSDYAAKVHQRRLIFIGALFAIVILLFGSQIILSQRQYSQTNQEVVVGQKKLDKQKATQKDLKIQLNQLQDTNYLEKYVRDKYMYTKPGEQVYNLPVNDTAVQK</sequence>
<dbReference type="InterPro" id="IPR039076">
    <property type="entry name" value="DivIC"/>
</dbReference>
<evidence type="ECO:0008006" key="5">
    <source>
        <dbReference type="Google" id="ProtNLM"/>
    </source>
</evidence>
<dbReference type="EMBL" id="CP012034">
    <property type="protein sequence ID" value="AKP68407.1"/>
    <property type="molecule type" value="Genomic_DNA"/>
</dbReference>
<protein>
    <recommendedName>
        <fullName evidence="5">Septum formation initiator</fullName>
    </recommendedName>
</protein>
<dbReference type="KEGG" id="lgn:ABM34_05575"/>
<evidence type="ECO:0000313" key="3">
    <source>
        <dbReference type="EMBL" id="AKP68407.1"/>
    </source>
</evidence>
<feature type="compositionally biased region" description="Basic and acidic residues" evidence="1">
    <location>
        <begin position="1"/>
        <end position="17"/>
    </location>
</feature>
<gene>
    <name evidence="3" type="ORF">ABM34_05575</name>
</gene>
<accession>A0A0H4QKH3</accession>
<proteinExistence type="predicted"/>
<dbReference type="AlphaFoldDB" id="A0A0H4QKH3"/>
<evidence type="ECO:0000256" key="2">
    <source>
        <dbReference type="SAM" id="Phobius"/>
    </source>
</evidence>
<dbReference type="Pfam" id="PF04977">
    <property type="entry name" value="DivIC"/>
    <property type="match status" value="1"/>
</dbReference>